<dbReference type="AlphaFoldDB" id="A0A0A8L0X0"/>
<gene>
    <name evidence="1" type="ORF">KLDO_g1000</name>
</gene>
<name>A0A0A8L0X0_9SACH</name>
<accession>A0A0A8L0X0</accession>
<dbReference type="EMBL" id="CCBQ010000018">
    <property type="protein sequence ID" value="CDO92686.1"/>
    <property type="molecule type" value="Genomic_DNA"/>
</dbReference>
<protein>
    <submittedName>
        <fullName evidence="1">WGS project CCBQ000000000 data, contig MAT</fullName>
    </submittedName>
</protein>
<reference evidence="1 2" key="1">
    <citation type="submission" date="2014-03" db="EMBL/GenBank/DDBJ databases">
        <title>The genome of Kluyveromyces dobzhanskii.</title>
        <authorList>
            <person name="Nystedt B."/>
            <person name="Astrom S."/>
        </authorList>
    </citation>
    <scope>NUCLEOTIDE SEQUENCE [LARGE SCALE GENOMIC DNA]</scope>
    <source>
        <strain evidence="1 2">CBS 2104</strain>
    </source>
</reference>
<keyword evidence="2" id="KW-1185">Reference proteome</keyword>
<proteinExistence type="predicted"/>
<organism evidence="1 2">
    <name type="scientific">Kluyveromyces dobzhanskii CBS 2104</name>
    <dbReference type="NCBI Taxonomy" id="1427455"/>
    <lineage>
        <taxon>Eukaryota</taxon>
        <taxon>Fungi</taxon>
        <taxon>Dikarya</taxon>
        <taxon>Ascomycota</taxon>
        <taxon>Saccharomycotina</taxon>
        <taxon>Saccharomycetes</taxon>
        <taxon>Saccharomycetales</taxon>
        <taxon>Saccharomycetaceae</taxon>
        <taxon>Kluyveromyces</taxon>
    </lineage>
</organism>
<comment type="caution">
    <text evidence="1">The sequence shown here is derived from an EMBL/GenBank/DDBJ whole genome shotgun (WGS) entry which is preliminary data.</text>
</comment>
<dbReference type="Proteomes" id="UP000031516">
    <property type="component" value="Unassembled WGS sequence"/>
</dbReference>
<evidence type="ECO:0000313" key="1">
    <source>
        <dbReference type="EMBL" id="CDO92686.1"/>
    </source>
</evidence>
<sequence>MEVLYSEDCHNREVSKNTEEVLTRLRSYLDNPITDTVLKEIEHINDSIMKSESILKMLVIENGGEYPIFSYLHSIEEKSPEFSVNVSPSIMQDIILKTVSSRFEFNKIWLPKYFQTVPKSFRTGIIFEEQFLKSVLNHINDDMFLLFLNVCCSALQTLENHHIVALLKILVESSVGRGFDAICGVIYDFFYGNPSVITEICKEIEEAHLQDMFCFLGKLISEDDRFIPLFFLEECAAPVPNLKNLSFLQDLLLDLDIASIPFPFDSKNLRSDTWYKVQESGMFHLVFRNLTSGCTLQIKEAAYAVLNKTLRFTSGKLVSLWDVDFHQTLSQLVITSDLNSVEKKYIGLVFALMKLHAAVSGFFYSIETIKQ</sequence>
<dbReference type="OrthoDB" id="10482443at2759"/>
<evidence type="ECO:0000313" key="2">
    <source>
        <dbReference type="Proteomes" id="UP000031516"/>
    </source>
</evidence>